<evidence type="ECO:0000313" key="3">
    <source>
        <dbReference type="EMBL" id="KZT39959.1"/>
    </source>
</evidence>
<name>A0A166EUG0_9AGAM</name>
<dbReference type="Proteomes" id="UP000076798">
    <property type="component" value="Unassembled WGS sequence"/>
</dbReference>
<feature type="compositionally biased region" description="Polar residues" evidence="2">
    <location>
        <begin position="332"/>
        <end position="341"/>
    </location>
</feature>
<protein>
    <submittedName>
        <fullName evidence="3">Uncharacterized protein</fullName>
    </submittedName>
</protein>
<feature type="region of interest" description="Disordered" evidence="2">
    <location>
        <begin position="1"/>
        <end position="22"/>
    </location>
</feature>
<proteinExistence type="predicted"/>
<reference evidence="3 4" key="1">
    <citation type="journal article" date="2016" name="Mol. Biol. Evol.">
        <title>Comparative Genomics of Early-Diverging Mushroom-Forming Fungi Provides Insights into the Origins of Lignocellulose Decay Capabilities.</title>
        <authorList>
            <person name="Nagy L.G."/>
            <person name="Riley R."/>
            <person name="Tritt A."/>
            <person name="Adam C."/>
            <person name="Daum C."/>
            <person name="Floudas D."/>
            <person name="Sun H."/>
            <person name="Yadav J.S."/>
            <person name="Pangilinan J."/>
            <person name="Larsson K.H."/>
            <person name="Matsuura K."/>
            <person name="Barry K."/>
            <person name="Labutti K."/>
            <person name="Kuo R."/>
            <person name="Ohm R.A."/>
            <person name="Bhattacharya S.S."/>
            <person name="Shirouzu T."/>
            <person name="Yoshinaga Y."/>
            <person name="Martin F.M."/>
            <person name="Grigoriev I.V."/>
            <person name="Hibbett D.S."/>
        </authorList>
    </citation>
    <scope>NUCLEOTIDE SEQUENCE [LARGE SCALE GENOMIC DNA]</scope>
    <source>
        <strain evidence="3 4">HHB10207 ss-3</strain>
    </source>
</reference>
<feature type="compositionally biased region" description="Polar residues" evidence="2">
    <location>
        <begin position="294"/>
        <end position="315"/>
    </location>
</feature>
<feature type="region of interest" description="Disordered" evidence="2">
    <location>
        <begin position="294"/>
        <end position="341"/>
    </location>
</feature>
<accession>A0A166EUG0</accession>
<feature type="compositionally biased region" description="Acidic residues" evidence="2">
    <location>
        <begin position="461"/>
        <end position="470"/>
    </location>
</feature>
<keyword evidence="4" id="KW-1185">Reference proteome</keyword>
<feature type="region of interest" description="Disordered" evidence="2">
    <location>
        <begin position="439"/>
        <end position="480"/>
    </location>
</feature>
<feature type="coiled-coil region" evidence="1">
    <location>
        <begin position="400"/>
        <end position="427"/>
    </location>
</feature>
<sequence length="480" mass="52877">MPPAPAPSIKPDVPVAAAASQLDTKRKRTPAYRWDANGCEKIWELIAILEDDDFRKVIFGKADADDNTSGESKTSVFKRMALKLFPDEATDAPPAKMTELGNRVKNKYEALSKEYKRQAAKFYYTGNGIDGEGGVEVEDGILRFYISPEGPDHDTPSDAQNLWDSVCKEFPFYEALHRILAAKANIVPINITRGVGPQGAVTIYPQEPSDTEDTPAPPSHIPPATLNPVPIYREAPTTDLPNLLENGWDSLNQDIATFLKEFPSTQSADAPTIHAPLMNAPALHVPLANQESQVPVNKASVSAVTKKSDAKPTQVSGNKSGNKNSKRKKTEPNTPKPSLSVATLQKAARKAKAPKLSLEDRLISITEATQRNLQADRARNTLIEERKMLAQEFDRGIVTKEEYREARERIQAKMSELDDEINLTSQKKDDGILSLRRAANTRASSSSDGVDLDDTNLSTSSEDEDEEELELPSKYRKVSK</sequence>
<evidence type="ECO:0000256" key="2">
    <source>
        <dbReference type="SAM" id="MobiDB-lite"/>
    </source>
</evidence>
<dbReference type="OrthoDB" id="3231351at2759"/>
<gene>
    <name evidence="3" type="ORF">SISSUDRAFT_1002836</name>
</gene>
<evidence type="ECO:0000256" key="1">
    <source>
        <dbReference type="SAM" id="Coils"/>
    </source>
</evidence>
<dbReference type="AlphaFoldDB" id="A0A166EUG0"/>
<dbReference type="EMBL" id="KV428039">
    <property type="protein sequence ID" value="KZT39959.1"/>
    <property type="molecule type" value="Genomic_DNA"/>
</dbReference>
<keyword evidence="1" id="KW-0175">Coiled coil</keyword>
<organism evidence="3 4">
    <name type="scientific">Sistotremastrum suecicum HHB10207 ss-3</name>
    <dbReference type="NCBI Taxonomy" id="1314776"/>
    <lineage>
        <taxon>Eukaryota</taxon>
        <taxon>Fungi</taxon>
        <taxon>Dikarya</taxon>
        <taxon>Basidiomycota</taxon>
        <taxon>Agaricomycotina</taxon>
        <taxon>Agaricomycetes</taxon>
        <taxon>Sistotremastrales</taxon>
        <taxon>Sistotremastraceae</taxon>
        <taxon>Sistotremastrum</taxon>
    </lineage>
</organism>
<evidence type="ECO:0000313" key="4">
    <source>
        <dbReference type="Proteomes" id="UP000076798"/>
    </source>
</evidence>